<feature type="transmembrane region" description="Helical" evidence="12">
    <location>
        <begin position="419"/>
        <end position="439"/>
    </location>
</feature>
<dbReference type="InterPro" id="IPR044564">
    <property type="entry name" value="Na_chnl_inactivation_gate"/>
</dbReference>
<keyword evidence="5" id="KW-0106">Calcium</keyword>
<feature type="domain" description="Ion transport" evidence="13">
    <location>
        <begin position="1"/>
        <end position="143"/>
    </location>
</feature>
<dbReference type="PANTHER" id="PTHR10037:SF62">
    <property type="entry name" value="SODIUM CHANNEL PROTEIN 60E"/>
    <property type="match status" value="1"/>
</dbReference>
<keyword evidence="4 12" id="KW-0812">Transmembrane</keyword>
<dbReference type="GO" id="GO:0001518">
    <property type="term" value="C:voltage-gated sodium channel complex"/>
    <property type="evidence" value="ECO:0007669"/>
    <property type="project" value="TreeGrafter"/>
</dbReference>
<dbReference type="InterPro" id="IPR005821">
    <property type="entry name" value="Ion_trans_dom"/>
</dbReference>
<feature type="transmembrane region" description="Helical" evidence="12">
    <location>
        <begin position="110"/>
        <end position="134"/>
    </location>
</feature>
<comment type="caution">
    <text evidence="14">The sequence shown here is derived from an EMBL/GenBank/DDBJ whole genome shotgun (WGS) entry which is preliminary data.</text>
</comment>
<dbReference type="Gene3D" id="1.10.238.10">
    <property type="entry name" value="EF-hand"/>
    <property type="match status" value="1"/>
</dbReference>
<dbReference type="Gene3D" id="1.20.5.1190">
    <property type="entry name" value="iswi atpase"/>
    <property type="match status" value="1"/>
</dbReference>
<dbReference type="OrthoDB" id="2984333at2759"/>
<organism evidence="14 15">
    <name type="scientific">Candidula unifasciata</name>
    <dbReference type="NCBI Taxonomy" id="100452"/>
    <lineage>
        <taxon>Eukaryota</taxon>
        <taxon>Metazoa</taxon>
        <taxon>Spiralia</taxon>
        <taxon>Lophotrochozoa</taxon>
        <taxon>Mollusca</taxon>
        <taxon>Gastropoda</taxon>
        <taxon>Heterobranchia</taxon>
        <taxon>Euthyneura</taxon>
        <taxon>Panpulmonata</taxon>
        <taxon>Eupulmonata</taxon>
        <taxon>Stylommatophora</taxon>
        <taxon>Helicina</taxon>
        <taxon>Helicoidea</taxon>
        <taxon>Geomitridae</taxon>
        <taxon>Candidula</taxon>
    </lineage>
</organism>
<dbReference type="FunFam" id="1.10.287.70:FF:000093">
    <property type="entry name" value="Calcium channel subunit Cch1"/>
    <property type="match status" value="1"/>
</dbReference>
<keyword evidence="3" id="KW-1003">Cell membrane</keyword>
<evidence type="ECO:0000256" key="10">
    <source>
        <dbReference type="ARBA" id="ARBA00061395"/>
    </source>
</evidence>
<evidence type="ECO:0000256" key="12">
    <source>
        <dbReference type="SAM" id="Phobius"/>
    </source>
</evidence>
<keyword evidence="7" id="KW-0406">Ion transport</keyword>
<feature type="transmembrane region" description="Helical" evidence="12">
    <location>
        <begin position="12"/>
        <end position="35"/>
    </location>
</feature>
<dbReference type="InterPro" id="IPR043203">
    <property type="entry name" value="VGCC_Ca_Na"/>
</dbReference>
<dbReference type="GO" id="GO:0019228">
    <property type="term" value="P:neuronal action potential"/>
    <property type="evidence" value="ECO:0007669"/>
    <property type="project" value="TreeGrafter"/>
</dbReference>
<evidence type="ECO:0000256" key="11">
    <source>
        <dbReference type="ARBA" id="ARBA00067459"/>
    </source>
</evidence>
<keyword evidence="8 12" id="KW-0472">Membrane</keyword>
<dbReference type="Proteomes" id="UP000678393">
    <property type="component" value="Unassembled WGS sequence"/>
</dbReference>
<name>A0A8S3ZZT3_9EUPU</name>
<evidence type="ECO:0000256" key="3">
    <source>
        <dbReference type="ARBA" id="ARBA00022475"/>
    </source>
</evidence>
<dbReference type="PANTHER" id="PTHR10037">
    <property type="entry name" value="VOLTAGE-GATED CATION CHANNEL CALCIUM AND SODIUM"/>
    <property type="match status" value="1"/>
</dbReference>
<evidence type="ECO:0000256" key="1">
    <source>
        <dbReference type="ARBA" id="ARBA00004651"/>
    </source>
</evidence>
<gene>
    <name evidence="14" type="ORF">CUNI_LOCUS19200</name>
</gene>
<dbReference type="Gene3D" id="1.20.120.350">
    <property type="entry name" value="Voltage-gated potassium channels. Chain C"/>
    <property type="match status" value="1"/>
</dbReference>
<evidence type="ECO:0000256" key="7">
    <source>
        <dbReference type="ARBA" id="ARBA00023065"/>
    </source>
</evidence>
<proteinExistence type="inferred from homology"/>
<evidence type="ECO:0000256" key="2">
    <source>
        <dbReference type="ARBA" id="ARBA00022448"/>
    </source>
</evidence>
<dbReference type="InterPro" id="IPR027359">
    <property type="entry name" value="Volt_channel_dom_sf"/>
</dbReference>
<dbReference type="Gene3D" id="1.10.287.70">
    <property type="match status" value="2"/>
</dbReference>
<dbReference type="SUPFAM" id="SSF81324">
    <property type="entry name" value="Voltage-gated potassium channels"/>
    <property type="match status" value="2"/>
</dbReference>
<keyword evidence="2" id="KW-0813">Transport</keyword>
<dbReference type="GO" id="GO:0005248">
    <property type="term" value="F:voltage-gated sodium channel activity"/>
    <property type="evidence" value="ECO:0007669"/>
    <property type="project" value="TreeGrafter"/>
</dbReference>
<feature type="transmembrane region" description="Helical" evidence="12">
    <location>
        <begin position="228"/>
        <end position="250"/>
    </location>
</feature>
<feature type="transmembrane region" description="Helical" evidence="12">
    <location>
        <begin position="196"/>
        <end position="216"/>
    </location>
</feature>
<evidence type="ECO:0000256" key="4">
    <source>
        <dbReference type="ARBA" id="ARBA00022692"/>
    </source>
</evidence>
<feature type="transmembrane region" description="Helical" evidence="12">
    <location>
        <begin position="262"/>
        <end position="291"/>
    </location>
</feature>
<feature type="transmembrane region" description="Helical" evidence="12">
    <location>
        <begin position="312"/>
        <end position="340"/>
    </location>
</feature>
<evidence type="ECO:0000256" key="5">
    <source>
        <dbReference type="ARBA" id="ARBA00022837"/>
    </source>
</evidence>
<feature type="domain" description="Ion transport" evidence="13">
    <location>
        <begin position="194"/>
        <end position="440"/>
    </location>
</feature>
<dbReference type="CDD" id="cd13433">
    <property type="entry name" value="Na_channel_gate"/>
    <property type="match status" value="1"/>
</dbReference>
<evidence type="ECO:0000313" key="14">
    <source>
        <dbReference type="EMBL" id="CAG5133642.1"/>
    </source>
</evidence>
<evidence type="ECO:0000256" key="9">
    <source>
        <dbReference type="ARBA" id="ARBA00023180"/>
    </source>
</evidence>
<evidence type="ECO:0000313" key="15">
    <source>
        <dbReference type="Proteomes" id="UP000678393"/>
    </source>
</evidence>
<evidence type="ECO:0000256" key="6">
    <source>
        <dbReference type="ARBA" id="ARBA00022989"/>
    </source>
</evidence>
<keyword evidence="15" id="KW-1185">Reference proteome</keyword>
<dbReference type="FunFam" id="1.10.287.70:FF:000156">
    <property type="entry name" value="Voltage-gated sodium channel Nav2.1"/>
    <property type="match status" value="1"/>
</dbReference>
<feature type="non-terminal residue" evidence="14">
    <location>
        <position position="1"/>
    </location>
</feature>
<reference evidence="14" key="1">
    <citation type="submission" date="2021-04" db="EMBL/GenBank/DDBJ databases">
        <authorList>
            <consortium name="Molecular Ecology Group"/>
        </authorList>
    </citation>
    <scope>NUCLEOTIDE SEQUENCE</scope>
</reference>
<comment type="similarity">
    <text evidence="10">Belongs to the calcium channel alpha-1 subunit (TC 1.A.1.11) family.</text>
</comment>
<dbReference type="Pfam" id="PF00520">
    <property type="entry name" value="Ion_trans"/>
    <property type="match status" value="2"/>
</dbReference>
<dbReference type="GO" id="GO:0086010">
    <property type="term" value="P:membrane depolarization during action potential"/>
    <property type="evidence" value="ECO:0007669"/>
    <property type="project" value="TreeGrafter"/>
</dbReference>
<protein>
    <recommendedName>
        <fullName evidence="11">Calcium-channel protein CCH1</fullName>
    </recommendedName>
</protein>
<dbReference type="EMBL" id="CAJHNH020006379">
    <property type="protein sequence ID" value="CAG5133642.1"/>
    <property type="molecule type" value="Genomic_DNA"/>
</dbReference>
<sequence length="646" mass="74584">IVVNALVNAIPAIMNVFLVCMVFWLIFSIMGVQFFKGRHQFEYKEVANKTACLDRNATWQNLNINFDSTANGFLALFQVATFEGWMEIMQAASDSTDVDKQPQFEATMNAYLYFVVFIVIGSFFSLNLFIGVIIDNFNVLKKKYEGNYLDAFLTQNQRNYYNILKKAGTRKPKKTVKRPQNKFLLLFYDLAVSSRFEMAIVLLVFLNLVINAVYHYNETQAVTEFLDMMNILFVTVFTLEMTVKIIGLRIHFFRFSLHVFDLIVVVLSILAFVLDHVLSVLIVQPTLLRIVRVFHIGRVLRLIKAAKGIRKLLFAIIISLPAVFNIGALLFMIMFVYAIIGMSLFGTVRLTGVFNEIVNFRTFGNSFMLLLRLSTAAGWNDVLEALLVKEPYCNPKHFTLPDNTTRHSSHGDCGIPYLAIPYMVSYIILVWLIVVNMYIAEEVGITEDDFDMFYTVWEKYDPFATQFIKYEQLPDFVGDLDPPLQIPRPNEITLVTFNIPILEGEKMHCLDVLIALVKYVLSEVEETHELRSLKKQIEAKFFERFPARYNIVVKSTTLQRKKEDVAARTLQRSWRSYKAQRAMQSITAYARKQKILRAAYSGSRPFTSTMIDLSRRLELALNKFFLVQKDMWDLSESYCPTPFNVN</sequence>
<dbReference type="AlphaFoldDB" id="A0A8S3ZZT3"/>
<comment type="subcellular location">
    <subcellularLocation>
        <location evidence="1">Cell membrane</location>
        <topology evidence="1">Multi-pass membrane protein</topology>
    </subcellularLocation>
</comment>
<keyword evidence="9" id="KW-0325">Glycoprotein</keyword>
<keyword evidence="6 12" id="KW-1133">Transmembrane helix</keyword>
<evidence type="ECO:0000259" key="13">
    <source>
        <dbReference type="Pfam" id="PF00520"/>
    </source>
</evidence>
<accession>A0A8S3ZZT3</accession>
<evidence type="ECO:0000256" key="8">
    <source>
        <dbReference type="ARBA" id="ARBA00023136"/>
    </source>
</evidence>